<dbReference type="InterPro" id="IPR044139">
    <property type="entry name" value="CysN_NoDQ_III"/>
</dbReference>
<dbReference type="GO" id="GO:0005525">
    <property type="term" value="F:GTP binding"/>
    <property type="evidence" value="ECO:0007669"/>
    <property type="project" value="UniProtKB-KW"/>
</dbReference>
<dbReference type="PRINTS" id="PR00315">
    <property type="entry name" value="ELONGATNFCT"/>
</dbReference>
<dbReference type="EMBL" id="CP121196">
    <property type="protein sequence ID" value="XBH18172.1"/>
    <property type="molecule type" value="Genomic_DNA"/>
</dbReference>
<gene>
    <name evidence="8" type="ORF">P8935_02300</name>
</gene>
<dbReference type="RefSeq" id="WP_348263395.1">
    <property type="nucleotide sequence ID" value="NZ_CP121196.1"/>
</dbReference>
<dbReference type="GO" id="GO:0004781">
    <property type="term" value="F:sulfate adenylyltransferase (ATP) activity"/>
    <property type="evidence" value="ECO:0007669"/>
    <property type="project" value="UniProtKB-EC"/>
</dbReference>
<dbReference type="Gene3D" id="3.40.50.300">
    <property type="entry name" value="P-loop containing nucleotide triphosphate hydrolases"/>
    <property type="match status" value="1"/>
</dbReference>
<evidence type="ECO:0000259" key="7">
    <source>
        <dbReference type="PROSITE" id="PS51722"/>
    </source>
</evidence>
<evidence type="ECO:0000256" key="5">
    <source>
        <dbReference type="ARBA" id="ARBA00022840"/>
    </source>
</evidence>
<dbReference type="InterPro" id="IPR009000">
    <property type="entry name" value="Transl_B-barrel_sf"/>
</dbReference>
<sequence>MATVEQNIFEVVDPAPVTSSELPIEQRLEAELAKDLLRFSTAGSVDDGKSTLIGRLLYDSHNVYDDHIRSVTRNAAIDFAQLTDGLRAEREQGITIDVAYRYFSTPKRKFIIADTPGHEQYTRNMATGASTADVAIVLVDARKGILAQTRRHACIAGLLGIPIVIAAINKMDLVDFSEEVFNRHSASLQGLARQLDIAQLIPVPVSALDGDNVVHRSTRMPFYTGPSILELLETLPLAIERTQATFRLPIQRVVRPHQDFRGFAGQITAGFIHPGDEVLALPSGRRSRVRTVSTFDGDLAQARTPQSVVLTLEDEIDLSRGDMISSVAAPPRKTTRVEATVVWMHSKPLRPGATYLLKHSTQTVRATITELRSRIDVEHLAENSASQLALNDIGHVVIETSRPLLADLYRESRSTGSLILIDATDNTTAGAGMIRAIEDASDTIDTHATAGLLNIGSRADLAAQIEQTLLAEGAIVLRTHSPASSQLATFARLGAFVILESDQLVPITFTRADSTIARPLACDSESIQKTLTEIHRLASIATGEDDNDNGLGI</sequence>
<dbReference type="InterPro" id="IPR000795">
    <property type="entry name" value="T_Tr_GTP-bd_dom"/>
</dbReference>
<dbReference type="InterPro" id="IPR041757">
    <property type="entry name" value="CysN_GTP-bd"/>
</dbReference>
<evidence type="ECO:0000256" key="6">
    <source>
        <dbReference type="ARBA" id="ARBA00023134"/>
    </source>
</evidence>
<dbReference type="GO" id="GO:0003924">
    <property type="term" value="F:GTPase activity"/>
    <property type="evidence" value="ECO:0007669"/>
    <property type="project" value="InterPro"/>
</dbReference>
<dbReference type="PROSITE" id="PS51722">
    <property type="entry name" value="G_TR_2"/>
    <property type="match status" value="1"/>
</dbReference>
<accession>A0AAU7DJB1</accession>
<dbReference type="GO" id="GO:0006790">
    <property type="term" value="P:sulfur compound metabolic process"/>
    <property type="evidence" value="ECO:0007669"/>
    <property type="project" value="InterPro"/>
</dbReference>
<dbReference type="InterPro" id="IPR011779">
    <property type="entry name" value="SO4_adenylTrfase_lsu"/>
</dbReference>
<dbReference type="CDD" id="cd03695">
    <property type="entry name" value="CysN_NodQ_II"/>
    <property type="match status" value="1"/>
</dbReference>
<dbReference type="Gene3D" id="2.40.30.10">
    <property type="entry name" value="Translation factors"/>
    <property type="match status" value="2"/>
</dbReference>
<dbReference type="InterPro" id="IPR005225">
    <property type="entry name" value="Small_GTP-bd"/>
</dbReference>
<dbReference type="GO" id="GO:0005524">
    <property type="term" value="F:ATP binding"/>
    <property type="evidence" value="ECO:0007669"/>
    <property type="project" value="UniProtKB-KW"/>
</dbReference>
<dbReference type="InterPro" id="IPR044138">
    <property type="entry name" value="CysN_II"/>
</dbReference>
<evidence type="ECO:0000256" key="4">
    <source>
        <dbReference type="ARBA" id="ARBA00022741"/>
    </source>
</evidence>
<dbReference type="CDD" id="cd04166">
    <property type="entry name" value="CysN_ATPS"/>
    <property type="match status" value="1"/>
</dbReference>
<dbReference type="InterPro" id="IPR027417">
    <property type="entry name" value="P-loop_NTPase"/>
</dbReference>
<keyword evidence="2" id="KW-0808">Transferase</keyword>
<reference evidence="8" key="1">
    <citation type="submission" date="2023-03" db="EMBL/GenBank/DDBJ databases">
        <title>Edaphobacter sp.</title>
        <authorList>
            <person name="Huber K.J."/>
            <person name="Papendorf J."/>
            <person name="Pilke C."/>
            <person name="Bunk B."/>
            <person name="Sproeer C."/>
            <person name="Pester M."/>
        </authorList>
    </citation>
    <scope>NUCLEOTIDE SEQUENCE</scope>
    <source>
        <strain evidence="8">DSM 110680</strain>
    </source>
</reference>
<dbReference type="PROSITE" id="PS00301">
    <property type="entry name" value="G_TR_1"/>
    <property type="match status" value="1"/>
</dbReference>
<evidence type="ECO:0000256" key="2">
    <source>
        <dbReference type="ARBA" id="ARBA00022679"/>
    </source>
</evidence>
<dbReference type="CDD" id="cd04095">
    <property type="entry name" value="CysN_NoDQ_III"/>
    <property type="match status" value="1"/>
</dbReference>
<dbReference type="EC" id="2.7.7.4" evidence="1"/>
<keyword evidence="5" id="KW-0067">ATP-binding</keyword>
<dbReference type="Pfam" id="PF22594">
    <property type="entry name" value="GTP-eEF1A_C"/>
    <property type="match status" value="1"/>
</dbReference>
<keyword evidence="3" id="KW-0548">Nucleotidyltransferase</keyword>
<dbReference type="SUPFAM" id="SSF50447">
    <property type="entry name" value="Translation proteins"/>
    <property type="match status" value="1"/>
</dbReference>
<feature type="domain" description="Tr-type G" evidence="7">
    <location>
        <begin position="34"/>
        <end position="244"/>
    </location>
</feature>
<dbReference type="NCBIfam" id="TIGR02034">
    <property type="entry name" value="CysN"/>
    <property type="match status" value="1"/>
</dbReference>
<dbReference type="InterPro" id="IPR050100">
    <property type="entry name" value="TRAFAC_GTPase_members"/>
</dbReference>
<dbReference type="SUPFAM" id="SSF52540">
    <property type="entry name" value="P-loop containing nucleoside triphosphate hydrolases"/>
    <property type="match status" value="1"/>
</dbReference>
<keyword evidence="6" id="KW-0342">GTP-binding</keyword>
<dbReference type="PANTHER" id="PTHR23115">
    <property type="entry name" value="TRANSLATION FACTOR"/>
    <property type="match status" value="1"/>
</dbReference>
<evidence type="ECO:0000256" key="3">
    <source>
        <dbReference type="ARBA" id="ARBA00022695"/>
    </source>
</evidence>
<dbReference type="AlphaFoldDB" id="A0AAU7DJB1"/>
<keyword evidence="4" id="KW-0547">Nucleotide-binding</keyword>
<dbReference type="InterPro" id="IPR031157">
    <property type="entry name" value="G_TR_CS"/>
</dbReference>
<protein>
    <recommendedName>
        <fullName evidence="1">sulfate adenylyltransferase</fullName>
        <ecNumber evidence="1">2.7.7.4</ecNumber>
    </recommendedName>
</protein>
<dbReference type="SUPFAM" id="SSF50465">
    <property type="entry name" value="EF-Tu/eEF-1alpha/eIF2-gamma C-terminal domain"/>
    <property type="match status" value="1"/>
</dbReference>
<dbReference type="Pfam" id="PF00009">
    <property type="entry name" value="GTP_EFTU"/>
    <property type="match status" value="1"/>
</dbReference>
<evidence type="ECO:0000256" key="1">
    <source>
        <dbReference type="ARBA" id="ARBA00012391"/>
    </source>
</evidence>
<dbReference type="NCBIfam" id="TIGR00231">
    <property type="entry name" value="small_GTP"/>
    <property type="match status" value="1"/>
</dbReference>
<dbReference type="InterPro" id="IPR009001">
    <property type="entry name" value="Transl_elong_EF1A/Init_IF2_C"/>
</dbReference>
<dbReference type="InterPro" id="IPR054696">
    <property type="entry name" value="GTP-eEF1A_C"/>
</dbReference>
<proteinExistence type="predicted"/>
<dbReference type="FunFam" id="3.40.50.300:FF:000119">
    <property type="entry name" value="Sulfate adenylyltransferase subunit 1"/>
    <property type="match status" value="1"/>
</dbReference>
<name>A0AAU7DJB1_9BACT</name>
<organism evidence="8">
    <name type="scientific">Telmatobacter sp. DSM 110680</name>
    <dbReference type="NCBI Taxonomy" id="3036704"/>
    <lineage>
        <taxon>Bacteria</taxon>
        <taxon>Pseudomonadati</taxon>
        <taxon>Acidobacteriota</taxon>
        <taxon>Terriglobia</taxon>
        <taxon>Terriglobales</taxon>
        <taxon>Acidobacteriaceae</taxon>
        <taxon>Telmatobacter</taxon>
    </lineage>
</organism>
<evidence type="ECO:0000313" key="8">
    <source>
        <dbReference type="EMBL" id="XBH18172.1"/>
    </source>
</evidence>